<evidence type="ECO:0000313" key="10">
    <source>
        <dbReference type="EMBL" id="MDV6235759.1"/>
    </source>
</evidence>
<comment type="catalytic activity">
    <reaction evidence="1">
        <text>ATP + protein L-histidine = ADP + protein N-phospho-L-histidine.</text>
        <dbReference type="EC" id="2.7.13.3"/>
    </reaction>
</comment>
<evidence type="ECO:0000259" key="8">
    <source>
        <dbReference type="PROSITE" id="PS50112"/>
    </source>
</evidence>
<feature type="domain" description="PAC" evidence="9">
    <location>
        <begin position="746"/>
        <end position="796"/>
    </location>
</feature>
<dbReference type="SUPFAM" id="SSF55785">
    <property type="entry name" value="PYP-like sensor domain (PAS domain)"/>
    <property type="match status" value="6"/>
</dbReference>
<dbReference type="GO" id="GO:0006355">
    <property type="term" value="P:regulation of DNA-templated transcription"/>
    <property type="evidence" value="ECO:0007669"/>
    <property type="project" value="InterPro"/>
</dbReference>
<dbReference type="EC" id="2.7.13.3" evidence="2"/>
<dbReference type="CDD" id="cd00082">
    <property type="entry name" value="HisKA"/>
    <property type="match status" value="1"/>
</dbReference>
<dbReference type="PANTHER" id="PTHR43304">
    <property type="entry name" value="PHYTOCHROME-LIKE PROTEIN CPH1"/>
    <property type="match status" value="1"/>
</dbReference>
<dbReference type="Pfam" id="PF00989">
    <property type="entry name" value="PAS"/>
    <property type="match status" value="2"/>
</dbReference>
<dbReference type="Gene3D" id="1.10.287.130">
    <property type="match status" value="1"/>
</dbReference>
<keyword evidence="3" id="KW-0597">Phosphoprotein</keyword>
<feature type="domain" description="PAS" evidence="8">
    <location>
        <begin position="407"/>
        <end position="454"/>
    </location>
</feature>
<dbReference type="InterPro" id="IPR001610">
    <property type="entry name" value="PAC"/>
</dbReference>
<evidence type="ECO:0000256" key="6">
    <source>
        <dbReference type="SAM" id="Coils"/>
    </source>
</evidence>
<dbReference type="NCBIfam" id="TIGR00229">
    <property type="entry name" value="sensory_box"/>
    <property type="match status" value="6"/>
</dbReference>
<keyword evidence="4" id="KW-0808">Transferase</keyword>
<comment type="caution">
    <text evidence="11">The sequence shown here is derived from an EMBL/GenBank/DDBJ whole genome shotgun (WGS) entry which is preliminary data.</text>
</comment>
<dbReference type="PANTHER" id="PTHR43304:SF1">
    <property type="entry name" value="PAC DOMAIN-CONTAINING PROTEIN"/>
    <property type="match status" value="1"/>
</dbReference>
<dbReference type="Gene3D" id="3.30.450.40">
    <property type="match status" value="1"/>
</dbReference>
<evidence type="ECO:0000259" key="9">
    <source>
        <dbReference type="PROSITE" id="PS50113"/>
    </source>
</evidence>
<keyword evidence="12" id="KW-1185">Reference proteome</keyword>
<dbReference type="SMART" id="SM00065">
    <property type="entry name" value="GAF"/>
    <property type="match status" value="1"/>
</dbReference>
<dbReference type="Gene3D" id="3.30.450.20">
    <property type="entry name" value="PAS domain"/>
    <property type="match status" value="6"/>
</dbReference>
<dbReference type="SMART" id="SM00086">
    <property type="entry name" value="PAC"/>
    <property type="match status" value="6"/>
</dbReference>
<proteinExistence type="predicted"/>
<feature type="domain" description="PAS" evidence="8">
    <location>
        <begin position="540"/>
        <end position="609"/>
    </location>
</feature>
<dbReference type="SUPFAM" id="SSF47384">
    <property type="entry name" value="Homodimeric domain of signal transducing histidine kinase"/>
    <property type="match status" value="1"/>
</dbReference>
<dbReference type="Pfam" id="PF02518">
    <property type="entry name" value="HATPase_c"/>
    <property type="match status" value="1"/>
</dbReference>
<dbReference type="PROSITE" id="PS50109">
    <property type="entry name" value="HIS_KIN"/>
    <property type="match status" value="1"/>
</dbReference>
<dbReference type="InterPro" id="IPR003661">
    <property type="entry name" value="HisK_dim/P_dom"/>
</dbReference>
<reference evidence="10 12" key="2">
    <citation type="journal article" date="2018" name="Microb. Genom.">
        <title>Deciphering the unexplored Leptospira diversity from soils uncovers genomic evolution to virulence.</title>
        <authorList>
            <person name="Thibeaux R."/>
            <person name="Iraola G."/>
            <person name="Ferres I."/>
            <person name="Bierque E."/>
            <person name="Girault D."/>
            <person name="Soupe-Gilbert M.E."/>
            <person name="Picardeau M."/>
            <person name="Goarant C."/>
        </authorList>
    </citation>
    <scope>NUCLEOTIDE SEQUENCE [LARGE SCALE GENOMIC DNA]</scope>
    <source>
        <strain evidence="10 12">ATI7-C-A5</strain>
    </source>
</reference>
<evidence type="ECO:0000256" key="2">
    <source>
        <dbReference type="ARBA" id="ARBA00012438"/>
    </source>
</evidence>
<dbReference type="InterPro" id="IPR029016">
    <property type="entry name" value="GAF-like_dom_sf"/>
</dbReference>
<dbReference type="Proteomes" id="UP000232122">
    <property type="component" value="Unassembled WGS sequence"/>
</dbReference>
<feature type="domain" description="PAS" evidence="8">
    <location>
        <begin position="672"/>
        <end position="741"/>
    </location>
</feature>
<dbReference type="InterPro" id="IPR000700">
    <property type="entry name" value="PAS-assoc_C"/>
</dbReference>
<feature type="domain" description="PAC" evidence="9">
    <location>
        <begin position="349"/>
        <end position="399"/>
    </location>
</feature>
<dbReference type="InterPro" id="IPR003594">
    <property type="entry name" value="HATPase_dom"/>
</dbReference>
<dbReference type="PROSITE" id="PS50113">
    <property type="entry name" value="PAC"/>
    <property type="match status" value="4"/>
</dbReference>
<evidence type="ECO:0000256" key="3">
    <source>
        <dbReference type="ARBA" id="ARBA00022553"/>
    </source>
</evidence>
<evidence type="ECO:0000256" key="1">
    <source>
        <dbReference type="ARBA" id="ARBA00000085"/>
    </source>
</evidence>
<dbReference type="Gene3D" id="3.30.565.10">
    <property type="entry name" value="Histidine kinase-like ATPase, C-terminal domain"/>
    <property type="match status" value="1"/>
</dbReference>
<evidence type="ECO:0000256" key="4">
    <source>
        <dbReference type="ARBA" id="ARBA00022679"/>
    </source>
</evidence>
<dbReference type="InterPro" id="IPR013767">
    <property type="entry name" value="PAS_fold"/>
</dbReference>
<sequence length="1323" mass="150958">MKSFDSHILNSEFFRQIFETSRDGIVIAHPDGTLWETNRSFQIITGYSPEESKKLGFWIFAPDVWSENRLSVWDANPLPEEYSREMEKELVRKDGSTVFLCVQVHLIRDDSKKPAAVWAMIRDVSERKRADHIQKKLYEEIKEGWEALTRIFLLNPFPMAITEIDTGRLLEANRKFAEQIEYDIESLIGKTTIELGVWFSPEIRETAVSILKRDGFVDGIEIPFRTTKGKEFWGLFSAQPIEYKGKTALLTITVPMTDRIKMEREKQRLLDEVKEKEEILNQIFRMNPSAITLSKSNGTYLDVNDLFLEYLGKTREEVIGKTPSELGVYYDSGDRSRILEALQNEGIVRNLEVKMRTADGKVKTILFSARILESFGEKKILAIGHDISEIKESAEDMAGLAKELERNKDLFQKLFQLIPSSLVVTDLETRKIVDVNERFLELIKLDRDEVIGKTTPEIHVWDKAADFRSEVYEALSKTDEVKNLESVFMASDGTTIPILYYARIVELNGRKQVISLATDITEKKKGEEERRRLDEELRLSKDLFEKLFQLTPAAVSLSDLETGIYRQVNQSYCDLIGYTREQILGKSSMELGIWKTPFDRARLRKELEEKGWTGAIEATIQSSDGTPKHVLSGNRVFQLDGRPMLLALLIDVTDKKMMEAERDEYFARMQESKDLFEMVFEMNPDTITLSDMESGKYLNVNEHFSEMLQYSKEETIGRTAGELSIWNDPNDKQDVLKTLEREGLIRDLEVRFRKKDGSLVDTLFSARLVNIGNSPGAIAITRDITLLKNASREREEQSKRITIYAQALMAMATDSEFASGNTEAGAQKIVVMASEILDCDRASIWIFDKQNSDVCRSIAGWDRRNQRQLSVDTIDLGKYPEYSDAIRKDRFVDAPDVAEDPRTKNFAADHAVSEGVRSLLDAPFFLRGKIRGFLRAEHCGESKRWKGYEKQFIVTVAEQVTQLLLNAERKEAKEELEKAVLERTSELALALENLQKTQDQLILSEKMAALGQLVAGIAHEINNPLGAIAALSGELRAYIDSSSERLEELGEKLALVDAEFVRELSRLIRKGIQTKDNPLSRDNRRSALSEIKNRLSALGYHNAHDFADRLVDNGLIYALDEFEDLFSDPKHYPLLKFALEEIQTYKNILFIRLAVDRTSKIVYALKNYAHIDTEETEGKVKTDLAENIETVLTIYHNKIKGGVDLDLDFAFRPVIEAYPDDLVQVWTNLIYNALQAMRFKGKIRVSTEDLGEEVLVSIEDDGPGIPENLKDKIFDPFFTTKGPGEGSGLGLDISRRIVKKHEGRIELQSEPGKTVFRVFLPKH</sequence>
<dbReference type="SMART" id="SM00091">
    <property type="entry name" value="PAS"/>
    <property type="match status" value="6"/>
</dbReference>
<dbReference type="EMBL" id="NPEF01000089">
    <property type="protein sequence ID" value="PJZ93007.1"/>
    <property type="molecule type" value="Genomic_DNA"/>
</dbReference>
<keyword evidence="6" id="KW-0175">Coiled coil</keyword>
<feature type="domain" description="PAS" evidence="8">
    <location>
        <begin position="10"/>
        <end position="51"/>
    </location>
</feature>
<evidence type="ECO:0000259" key="7">
    <source>
        <dbReference type="PROSITE" id="PS50109"/>
    </source>
</evidence>
<dbReference type="Pfam" id="PF01590">
    <property type="entry name" value="GAF"/>
    <property type="match status" value="1"/>
</dbReference>
<dbReference type="Pfam" id="PF13426">
    <property type="entry name" value="PAS_9"/>
    <property type="match status" value="4"/>
</dbReference>
<accession>A0A2N0B8X2</accession>
<evidence type="ECO:0000313" key="11">
    <source>
        <dbReference type="EMBL" id="PJZ93007.1"/>
    </source>
</evidence>
<dbReference type="InterPro" id="IPR005467">
    <property type="entry name" value="His_kinase_dom"/>
</dbReference>
<feature type="domain" description="PAC" evidence="9">
    <location>
        <begin position="482"/>
        <end position="532"/>
    </location>
</feature>
<dbReference type="EMBL" id="NPEF02000010">
    <property type="protein sequence ID" value="MDV6235759.1"/>
    <property type="molecule type" value="Genomic_DNA"/>
</dbReference>
<dbReference type="CDD" id="cd00130">
    <property type="entry name" value="PAS"/>
    <property type="match status" value="6"/>
</dbReference>
<dbReference type="RefSeq" id="WP_100765077.1">
    <property type="nucleotide sequence ID" value="NZ_NPEF02000010.1"/>
</dbReference>
<evidence type="ECO:0000256" key="5">
    <source>
        <dbReference type="ARBA" id="ARBA00022777"/>
    </source>
</evidence>
<feature type="domain" description="Histidine kinase" evidence="7">
    <location>
        <begin position="1155"/>
        <end position="1323"/>
    </location>
</feature>
<dbReference type="InterPro" id="IPR000014">
    <property type="entry name" value="PAS"/>
</dbReference>
<dbReference type="InterPro" id="IPR004358">
    <property type="entry name" value="Sig_transdc_His_kin-like_C"/>
</dbReference>
<reference evidence="11" key="1">
    <citation type="submission" date="2017-07" db="EMBL/GenBank/DDBJ databases">
        <title>Leptospira spp. isolated from tropical soils.</title>
        <authorList>
            <person name="Thibeaux R."/>
            <person name="Iraola G."/>
            <person name="Ferres I."/>
            <person name="Bierque E."/>
            <person name="Girault D."/>
            <person name="Soupe-Gilbert M.-E."/>
            <person name="Picardeau M."/>
            <person name="Goarant C."/>
        </authorList>
    </citation>
    <scope>NUCLEOTIDE SEQUENCE [LARGE SCALE GENOMIC DNA]</scope>
    <source>
        <strain evidence="11">ATI7-C-A5</strain>
    </source>
</reference>
<keyword evidence="5 11" id="KW-0418">Kinase</keyword>
<feature type="domain" description="PAS" evidence="8">
    <location>
        <begin position="276"/>
        <end position="344"/>
    </location>
</feature>
<evidence type="ECO:0000313" key="12">
    <source>
        <dbReference type="Proteomes" id="UP000232122"/>
    </source>
</evidence>
<dbReference type="SMART" id="SM00387">
    <property type="entry name" value="HATPase_c"/>
    <property type="match status" value="1"/>
</dbReference>
<dbReference type="SMART" id="SM00388">
    <property type="entry name" value="HisKA"/>
    <property type="match status" value="1"/>
</dbReference>
<dbReference type="SUPFAM" id="SSF55781">
    <property type="entry name" value="GAF domain-like"/>
    <property type="match status" value="1"/>
</dbReference>
<dbReference type="OrthoDB" id="2521613at2"/>
<feature type="domain" description="PAC" evidence="9">
    <location>
        <begin position="84"/>
        <end position="136"/>
    </location>
</feature>
<dbReference type="InterPro" id="IPR052162">
    <property type="entry name" value="Sensor_kinase/Photoreceptor"/>
</dbReference>
<dbReference type="SUPFAM" id="SSF55874">
    <property type="entry name" value="ATPase domain of HSP90 chaperone/DNA topoisomerase II/histidine kinase"/>
    <property type="match status" value="1"/>
</dbReference>
<name>A0A2N0B8X2_9LEPT</name>
<dbReference type="PROSITE" id="PS50112">
    <property type="entry name" value="PAS"/>
    <property type="match status" value="5"/>
</dbReference>
<dbReference type="InterPro" id="IPR003018">
    <property type="entry name" value="GAF"/>
</dbReference>
<dbReference type="GO" id="GO:0000155">
    <property type="term" value="F:phosphorelay sensor kinase activity"/>
    <property type="evidence" value="ECO:0007669"/>
    <property type="project" value="InterPro"/>
</dbReference>
<dbReference type="InterPro" id="IPR036097">
    <property type="entry name" value="HisK_dim/P_sf"/>
</dbReference>
<dbReference type="InterPro" id="IPR036890">
    <property type="entry name" value="HATPase_C_sf"/>
</dbReference>
<feature type="coiled-coil region" evidence="6">
    <location>
        <begin position="957"/>
        <end position="984"/>
    </location>
</feature>
<gene>
    <name evidence="10" type="ORF">CH379_008985</name>
    <name evidence="11" type="ORF">CH379_10145</name>
</gene>
<dbReference type="PRINTS" id="PR00344">
    <property type="entry name" value="BCTRLSENSOR"/>
</dbReference>
<protein>
    <recommendedName>
        <fullName evidence="2">histidine kinase</fullName>
        <ecNumber evidence="2">2.7.13.3</ecNumber>
    </recommendedName>
</protein>
<organism evidence="11">
    <name type="scientific">Leptospira ellisii</name>
    <dbReference type="NCBI Taxonomy" id="2023197"/>
    <lineage>
        <taxon>Bacteria</taxon>
        <taxon>Pseudomonadati</taxon>
        <taxon>Spirochaetota</taxon>
        <taxon>Spirochaetia</taxon>
        <taxon>Leptospirales</taxon>
        <taxon>Leptospiraceae</taxon>
        <taxon>Leptospira</taxon>
    </lineage>
</organism>
<reference evidence="10" key="3">
    <citation type="submission" date="2023-10" db="EMBL/GenBank/DDBJ databases">
        <authorList>
            <person name="Picardeau M."/>
            <person name="Thibeaux R."/>
        </authorList>
    </citation>
    <scope>NUCLEOTIDE SEQUENCE</scope>
    <source>
        <strain evidence="10">ATI7-C-A5</strain>
    </source>
</reference>
<dbReference type="InterPro" id="IPR035965">
    <property type="entry name" value="PAS-like_dom_sf"/>
</dbReference>